<feature type="domain" description="Fibronectin type-III" evidence="17">
    <location>
        <begin position="611"/>
        <end position="704"/>
    </location>
</feature>
<dbReference type="PROSITE" id="PS50835">
    <property type="entry name" value="IG_LIKE"/>
    <property type="match status" value="5"/>
</dbReference>
<feature type="domain" description="Ig-like" evidence="16">
    <location>
        <begin position="236"/>
        <end position="318"/>
    </location>
</feature>
<dbReference type="FunFam" id="2.60.40.10:FF:000057">
    <property type="entry name" value="neural cell adhesion molecule L1"/>
    <property type="match status" value="1"/>
</dbReference>
<feature type="domain" description="Ig-like" evidence="16">
    <location>
        <begin position="328"/>
        <end position="407"/>
    </location>
</feature>
<keyword evidence="9 14" id="KW-0472">Membrane</keyword>
<feature type="transmembrane region" description="Helical" evidence="14">
    <location>
        <begin position="983"/>
        <end position="1005"/>
    </location>
</feature>
<evidence type="ECO:0000256" key="11">
    <source>
        <dbReference type="ARBA" id="ARBA00023180"/>
    </source>
</evidence>
<dbReference type="SUPFAM" id="SSF49265">
    <property type="entry name" value="Fibronectin type III"/>
    <property type="match status" value="2"/>
</dbReference>
<dbReference type="AlphaFoldDB" id="A0A671VWP8"/>
<evidence type="ECO:0000256" key="14">
    <source>
        <dbReference type="SAM" id="Phobius"/>
    </source>
</evidence>
<dbReference type="FunFam" id="2.60.40.10:FF:000005">
    <property type="entry name" value="Neuronal cell adhesion molecule"/>
    <property type="match status" value="1"/>
</dbReference>
<evidence type="ECO:0000256" key="4">
    <source>
        <dbReference type="ARBA" id="ARBA00022692"/>
    </source>
</evidence>
<evidence type="ECO:0000256" key="2">
    <source>
        <dbReference type="ARBA" id="ARBA00008588"/>
    </source>
</evidence>
<feature type="domain" description="Fibronectin type-III" evidence="17">
    <location>
        <begin position="709"/>
        <end position="811"/>
    </location>
</feature>
<accession>A0A671VWP8</accession>
<sequence>MRLVGTLQLALLLALTSWATGLNIPLEVEQLPTIVTYTTGPIIALPFDPTVKIKCKAKGNPTPEYRWTKDGEDFIPPHITTNKTDPTGGTVVLLNKHLINFQGKYRCYAFNKLGTAMTEEIELIAPSVPKFPKEGHPPIAVNEGEPFTLHCNPPEGVAPRQIYWMSLGLQHIKQDDRVSMGIDGNLYFSNALQKDSRKDYCCFAAFQRIRTIVQKDAMAVVVKRDPLRSAPPVRRPSLLLPSGVQTVKVLLKGETLKLECIPEGYPTPMVKWMKMGDKMAPRNKVDRHGKLLTISAVEERDGGKYMCTAENSAGEAVHYFDVIVEEQPKWLTEPPQGQLTVIGSDVHIKCSVTGKPPPDITWRRNGELFRVLDDTVVIHNATPEDSAVYQCDASNVHGSILANINIMVMNMAPRILTRDYQDYAVVLGGDITMNCSAFGSPLPEVSWSKYETPGPIEGDRFSQNGSLQIIIAEKRDSGKYVCVASNREGKSSIAAICFYVFLFVADVPDAPTYLEISEIKSPRNVVLSWVPGSDHNSSITEFIVEYEESQWEPGRWKEQQKVPGNQATAELALHGHLNYQFRVYAVNAVGPGPPSEPTEGYKTPPAAPDRNPENIKIQGHLPHQMDISWEPLLPIEHNGPGLEYKVSYRKLGVEDVWTEHLVKRHSFVVRNTSTFVPYEIKIQSRNSHGKGPDPKVVTGYSGEDVPTAAPRDVAVEVFNTTVLRVSWTPAPPATVRGHLGGYDVQWFRKRSLLNPNKVLDERQSMSFPGKRTHAIVPGLKPFSEYRLTVNVFNKKGNGPYSDPVTFNTPEGVPAQVPILTASNAQKDTILLVWGPPLETNGILTGYLLQYHLFDEPTLEVVDSQEINITKADTTQWRLRGLEEGRLYRFHLSACTRAGCGPPLAQESRTVTSARDGIWRISEAVNTSQSFHIIDGLKPGAVYTVRLMAKRLLDNASIFEDVIQTRVKGERREKLYEDDFSTQGWFIGTMCAVALLTLVVLMACFVRRNKGGKYHHIADPTSSLSVVVDGSDSEEKPLKGRGLCSLNDDDTVGDSISRDSLVDYADGGGEFDEDGSFIGEYSESKHGGSGSAPSGPGPVTA</sequence>
<evidence type="ECO:0000259" key="16">
    <source>
        <dbReference type="PROSITE" id="PS50835"/>
    </source>
</evidence>
<evidence type="ECO:0000256" key="13">
    <source>
        <dbReference type="SAM" id="MobiDB-lite"/>
    </source>
</evidence>
<dbReference type="FunFam" id="2.60.40.10:FF:000032">
    <property type="entry name" value="palladin isoform X1"/>
    <property type="match status" value="1"/>
</dbReference>
<dbReference type="InterPro" id="IPR013098">
    <property type="entry name" value="Ig_I-set"/>
</dbReference>
<keyword evidence="11" id="KW-0325">Glycoprotein</keyword>
<dbReference type="Proteomes" id="UP000472265">
    <property type="component" value="Chromosome 7"/>
</dbReference>
<dbReference type="FunFam" id="2.60.40.10:FF:000367">
    <property type="entry name" value="Neural cell adhesion molecule L1-like protein"/>
    <property type="match status" value="1"/>
</dbReference>
<evidence type="ECO:0000256" key="7">
    <source>
        <dbReference type="ARBA" id="ARBA00022889"/>
    </source>
</evidence>
<organism evidence="18 19">
    <name type="scientific">Sparus aurata</name>
    <name type="common">Gilthead sea bream</name>
    <dbReference type="NCBI Taxonomy" id="8175"/>
    <lineage>
        <taxon>Eukaryota</taxon>
        <taxon>Metazoa</taxon>
        <taxon>Chordata</taxon>
        <taxon>Craniata</taxon>
        <taxon>Vertebrata</taxon>
        <taxon>Euteleostomi</taxon>
        <taxon>Actinopterygii</taxon>
        <taxon>Neopterygii</taxon>
        <taxon>Teleostei</taxon>
        <taxon>Neoteleostei</taxon>
        <taxon>Acanthomorphata</taxon>
        <taxon>Eupercaria</taxon>
        <taxon>Spariformes</taxon>
        <taxon>Sparidae</taxon>
        <taxon>Sparus</taxon>
    </lineage>
</organism>
<keyword evidence="6" id="KW-0677">Repeat</keyword>
<feature type="signal peptide" evidence="15">
    <location>
        <begin position="1"/>
        <end position="21"/>
    </location>
</feature>
<dbReference type="SUPFAM" id="SSF48726">
    <property type="entry name" value="Immunoglobulin"/>
    <property type="match status" value="5"/>
</dbReference>
<dbReference type="PANTHER" id="PTHR44170">
    <property type="entry name" value="PROTEIN SIDEKICK"/>
    <property type="match status" value="1"/>
</dbReference>
<keyword evidence="19" id="KW-1185">Reference proteome</keyword>
<feature type="compositionally biased region" description="Low complexity" evidence="13">
    <location>
        <begin position="1090"/>
        <end position="1100"/>
    </location>
</feature>
<protein>
    <submittedName>
        <fullName evidence="18">Neural cell adhesion molecule L1-like protein</fullName>
    </submittedName>
</protein>
<dbReference type="InterPro" id="IPR003598">
    <property type="entry name" value="Ig_sub2"/>
</dbReference>
<keyword evidence="4 14" id="KW-0812">Transmembrane</keyword>
<dbReference type="SMART" id="SM00060">
    <property type="entry name" value="FN3"/>
    <property type="match status" value="4"/>
</dbReference>
<evidence type="ECO:0000256" key="12">
    <source>
        <dbReference type="ARBA" id="ARBA00023319"/>
    </source>
</evidence>
<dbReference type="FunFam" id="2.60.40.10:FF:000038">
    <property type="entry name" value="Neuronal cell adhesion molecule"/>
    <property type="match status" value="1"/>
</dbReference>
<dbReference type="InterPro" id="IPR036116">
    <property type="entry name" value="FN3_sf"/>
</dbReference>
<dbReference type="FunFam" id="2.60.40.10:FF:000363">
    <property type="entry name" value="neurofascin isoform X1"/>
    <property type="match status" value="1"/>
</dbReference>
<evidence type="ECO:0000256" key="1">
    <source>
        <dbReference type="ARBA" id="ARBA00004251"/>
    </source>
</evidence>
<reference evidence="18" key="3">
    <citation type="submission" date="2025-09" db="UniProtKB">
        <authorList>
            <consortium name="Ensembl"/>
        </authorList>
    </citation>
    <scope>IDENTIFICATION</scope>
</reference>
<evidence type="ECO:0000259" key="17">
    <source>
        <dbReference type="PROSITE" id="PS50853"/>
    </source>
</evidence>
<dbReference type="InterPro" id="IPR003961">
    <property type="entry name" value="FN3_dom"/>
</dbReference>
<keyword evidence="8 14" id="KW-1133">Transmembrane helix</keyword>
<evidence type="ECO:0000256" key="9">
    <source>
        <dbReference type="ARBA" id="ARBA00023136"/>
    </source>
</evidence>
<dbReference type="Ensembl" id="ENSSAUT00010033000.1">
    <property type="protein sequence ID" value="ENSSAUP00010031313.1"/>
    <property type="gene ID" value="ENSSAUG00010012896.1"/>
</dbReference>
<dbReference type="Pfam" id="PF13882">
    <property type="entry name" value="Bravo_FIGEY"/>
    <property type="match status" value="1"/>
</dbReference>
<evidence type="ECO:0000313" key="19">
    <source>
        <dbReference type="Proteomes" id="UP000472265"/>
    </source>
</evidence>
<dbReference type="CDD" id="cd00063">
    <property type="entry name" value="FN3"/>
    <property type="match status" value="4"/>
</dbReference>
<dbReference type="SMART" id="SM00409">
    <property type="entry name" value="IG"/>
    <property type="match status" value="5"/>
</dbReference>
<dbReference type="PROSITE" id="PS50853">
    <property type="entry name" value="FN3"/>
    <property type="match status" value="4"/>
</dbReference>
<dbReference type="InterPro" id="IPR007110">
    <property type="entry name" value="Ig-like_dom"/>
</dbReference>
<comment type="subcellular location">
    <subcellularLocation>
        <location evidence="1">Cell membrane</location>
        <topology evidence="1">Single-pass type I membrane protein</topology>
    </subcellularLocation>
</comment>
<dbReference type="InterPro" id="IPR003599">
    <property type="entry name" value="Ig_sub"/>
</dbReference>
<dbReference type="PANTHER" id="PTHR44170:SF45">
    <property type="entry name" value="NEURAL CELL ADHESION MOLECULE L1-LIKE PROTEIN ISOFORM X1"/>
    <property type="match status" value="1"/>
</dbReference>
<keyword evidence="7" id="KW-0130">Cell adhesion</keyword>
<feature type="domain" description="Ig-like" evidence="16">
    <location>
        <begin position="32"/>
        <end position="124"/>
    </location>
</feature>
<reference evidence="18" key="1">
    <citation type="submission" date="2021-04" db="EMBL/GenBank/DDBJ databases">
        <authorList>
            <consortium name="Wellcome Sanger Institute Data Sharing"/>
        </authorList>
    </citation>
    <scope>NUCLEOTIDE SEQUENCE [LARGE SCALE GENOMIC DNA]</scope>
</reference>
<evidence type="ECO:0000256" key="15">
    <source>
        <dbReference type="SAM" id="SignalP"/>
    </source>
</evidence>
<dbReference type="Pfam" id="PF07679">
    <property type="entry name" value="I-set"/>
    <property type="match status" value="1"/>
</dbReference>
<dbReference type="PRINTS" id="PR00014">
    <property type="entry name" value="FNTYPEIII"/>
</dbReference>
<dbReference type="InterPro" id="IPR036179">
    <property type="entry name" value="Ig-like_dom_sf"/>
</dbReference>
<reference evidence="18" key="2">
    <citation type="submission" date="2025-08" db="UniProtKB">
        <authorList>
            <consortium name="Ensembl"/>
        </authorList>
    </citation>
    <scope>IDENTIFICATION</scope>
</reference>
<evidence type="ECO:0000256" key="3">
    <source>
        <dbReference type="ARBA" id="ARBA00022475"/>
    </source>
</evidence>
<feature type="region of interest" description="Disordered" evidence="13">
    <location>
        <begin position="1064"/>
        <end position="1100"/>
    </location>
</feature>
<feature type="chain" id="PRO_5025669153" evidence="15">
    <location>
        <begin position="22"/>
        <end position="1100"/>
    </location>
</feature>
<feature type="domain" description="Fibronectin type-III" evidence="17">
    <location>
        <begin position="812"/>
        <end position="915"/>
    </location>
</feature>
<dbReference type="GO" id="GO:0005886">
    <property type="term" value="C:plasma membrane"/>
    <property type="evidence" value="ECO:0007669"/>
    <property type="project" value="UniProtKB-SubCell"/>
</dbReference>
<dbReference type="SMART" id="SM00408">
    <property type="entry name" value="IGc2"/>
    <property type="match status" value="4"/>
</dbReference>
<dbReference type="InterPro" id="IPR013783">
    <property type="entry name" value="Ig-like_fold"/>
</dbReference>
<evidence type="ECO:0000256" key="5">
    <source>
        <dbReference type="ARBA" id="ARBA00022729"/>
    </source>
</evidence>
<evidence type="ECO:0000256" key="10">
    <source>
        <dbReference type="ARBA" id="ARBA00023157"/>
    </source>
</evidence>
<feature type="domain" description="Ig-like" evidence="16">
    <location>
        <begin position="413"/>
        <end position="494"/>
    </location>
</feature>
<dbReference type="GeneTree" id="ENSGT00940000165371"/>
<dbReference type="InterPro" id="IPR026966">
    <property type="entry name" value="Neurofascin/L1/NrCAM_C"/>
</dbReference>
<comment type="similarity">
    <text evidence="2">Belongs to the immunoglobulin superfamily. L1/neurofascin/NgCAM family.</text>
</comment>
<keyword evidence="12" id="KW-0393">Immunoglobulin domain</keyword>
<keyword evidence="10" id="KW-1015">Disulfide bond</keyword>
<feature type="domain" description="Fibronectin type-III" evidence="17">
    <location>
        <begin position="510"/>
        <end position="606"/>
    </location>
</feature>
<proteinExistence type="inferred from homology"/>
<name>A0A671VWP8_SPAAU</name>
<evidence type="ECO:0000256" key="8">
    <source>
        <dbReference type="ARBA" id="ARBA00022989"/>
    </source>
</evidence>
<dbReference type="Pfam" id="PF00041">
    <property type="entry name" value="fn3"/>
    <property type="match status" value="4"/>
</dbReference>
<dbReference type="Gene3D" id="2.60.40.10">
    <property type="entry name" value="Immunoglobulins"/>
    <property type="match status" value="9"/>
</dbReference>
<evidence type="ECO:0000313" key="18">
    <source>
        <dbReference type="Ensembl" id="ENSSAUP00010031313.1"/>
    </source>
</evidence>
<dbReference type="GO" id="GO:0098609">
    <property type="term" value="P:cell-cell adhesion"/>
    <property type="evidence" value="ECO:0007669"/>
    <property type="project" value="TreeGrafter"/>
</dbReference>
<evidence type="ECO:0000256" key="6">
    <source>
        <dbReference type="ARBA" id="ARBA00022737"/>
    </source>
</evidence>
<gene>
    <name evidence="18" type="primary">LOC115585484</name>
</gene>
<dbReference type="Pfam" id="PF13927">
    <property type="entry name" value="Ig_3"/>
    <property type="match status" value="3"/>
</dbReference>
<feature type="domain" description="Ig-like" evidence="16">
    <location>
        <begin position="126"/>
        <end position="213"/>
    </location>
</feature>
<keyword evidence="5 15" id="KW-0732">Signal</keyword>
<keyword evidence="3" id="KW-1003">Cell membrane</keyword>